<protein>
    <submittedName>
        <fullName evidence="1">Unplaced genomic scaffold SPHSTscaffold_227, whole genome shotgun sequence</fullName>
    </submittedName>
</protein>
<dbReference type="Proteomes" id="UP000054279">
    <property type="component" value="Unassembled WGS sequence"/>
</dbReference>
<dbReference type="AlphaFoldDB" id="A0A0C9UTS2"/>
<sequence length="155" mass="16978">MANVSRDQQGTVFDATFLRGAQASHMHDYHKKSSLSGKFTLGGPLALADESIAGLDSRSAADRERAMPPFHLAFFVYPAATAWYQGMFMLYAAADCYSPAKIPARKMLQIIERIPIGVGHKKLTQILQGGKDFREALTAGAFKLDDPIMLQMVLA</sequence>
<dbReference type="HOGENOM" id="CLU_1696607_0_0_1"/>
<reference evidence="1 2" key="1">
    <citation type="submission" date="2014-06" db="EMBL/GenBank/DDBJ databases">
        <title>Evolutionary Origins and Diversification of the Mycorrhizal Mutualists.</title>
        <authorList>
            <consortium name="DOE Joint Genome Institute"/>
            <consortium name="Mycorrhizal Genomics Consortium"/>
            <person name="Kohler A."/>
            <person name="Kuo A."/>
            <person name="Nagy L.G."/>
            <person name="Floudas D."/>
            <person name="Copeland A."/>
            <person name="Barry K.W."/>
            <person name="Cichocki N."/>
            <person name="Veneault-Fourrey C."/>
            <person name="LaButti K."/>
            <person name="Lindquist E.A."/>
            <person name="Lipzen A."/>
            <person name="Lundell T."/>
            <person name="Morin E."/>
            <person name="Murat C."/>
            <person name="Riley R."/>
            <person name="Ohm R."/>
            <person name="Sun H."/>
            <person name="Tunlid A."/>
            <person name="Henrissat B."/>
            <person name="Grigoriev I.V."/>
            <person name="Hibbett D.S."/>
            <person name="Martin F."/>
        </authorList>
    </citation>
    <scope>NUCLEOTIDE SEQUENCE [LARGE SCALE GENOMIC DNA]</scope>
    <source>
        <strain evidence="1 2">SS14</strain>
    </source>
</reference>
<evidence type="ECO:0000313" key="2">
    <source>
        <dbReference type="Proteomes" id="UP000054279"/>
    </source>
</evidence>
<evidence type="ECO:0000313" key="1">
    <source>
        <dbReference type="EMBL" id="KIJ28580.1"/>
    </source>
</evidence>
<name>A0A0C9UTS2_SPHS4</name>
<organism evidence="1 2">
    <name type="scientific">Sphaerobolus stellatus (strain SS14)</name>
    <dbReference type="NCBI Taxonomy" id="990650"/>
    <lineage>
        <taxon>Eukaryota</taxon>
        <taxon>Fungi</taxon>
        <taxon>Dikarya</taxon>
        <taxon>Basidiomycota</taxon>
        <taxon>Agaricomycotina</taxon>
        <taxon>Agaricomycetes</taxon>
        <taxon>Phallomycetidae</taxon>
        <taxon>Geastrales</taxon>
        <taxon>Sphaerobolaceae</taxon>
        <taxon>Sphaerobolus</taxon>
    </lineage>
</organism>
<dbReference type="OrthoDB" id="2423701at2759"/>
<gene>
    <name evidence="1" type="ORF">M422DRAFT_270082</name>
</gene>
<dbReference type="EMBL" id="KN837302">
    <property type="protein sequence ID" value="KIJ28580.1"/>
    <property type="molecule type" value="Genomic_DNA"/>
</dbReference>
<accession>A0A0C9UTS2</accession>
<proteinExistence type="predicted"/>
<keyword evidence="2" id="KW-1185">Reference proteome</keyword>